<dbReference type="InterPro" id="IPR002109">
    <property type="entry name" value="Glutaredoxin"/>
</dbReference>
<organism evidence="3 4">
    <name type="scientific">candidate division WWE3 bacterium CG08_land_8_20_14_0_20_40_13</name>
    <dbReference type="NCBI Taxonomy" id="1975084"/>
    <lineage>
        <taxon>Bacteria</taxon>
        <taxon>Katanobacteria</taxon>
    </lineage>
</organism>
<feature type="transmembrane region" description="Helical" evidence="1">
    <location>
        <begin position="12"/>
        <end position="32"/>
    </location>
</feature>
<dbReference type="EMBL" id="PEYT01000004">
    <property type="protein sequence ID" value="PIS23298.1"/>
    <property type="molecule type" value="Genomic_DNA"/>
</dbReference>
<reference evidence="4" key="1">
    <citation type="submission" date="2017-09" db="EMBL/GenBank/DDBJ databases">
        <title>Depth-based differentiation of microbial function through sediment-hosted aquifers and enrichment of novel symbionts in the deep terrestrial subsurface.</title>
        <authorList>
            <person name="Probst A.J."/>
            <person name="Ladd B."/>
            <person name="Jarett J.K."/>
            <person name="Geller-Mcgrath D.E."/>
            <person name="Sieber C.M.K."/>
            <person name="Emerson J.B."/>
            <person name="Anantharaman K."/>
            <person name="Thomas B.C."/>
            <person name="Malmstrom R."/>
            <person name="Stieglmeier M."/>
            <person name="Klingl A."/>
            <person name="Woyke T."/>
            <person name="Ryan C.M."/>
            <person name="Banfield J.F."/>
        </authorList>
    </citation>
    <scope>NUCLEOTIDE SEQUENCE [LARGE SCALE GENOMIC DNA]</scope>
</reference>
<dbReference type="InterPro" id="IPR036249">
    <property type="entry name" value="Thioredoxin-like_sf"/>
</dbReference>
<dbReference type="AlphaFoldDB" id="A0A2H0XGN0"/>
<evidence type="ECO:0000256" key="1">
    <source>
        <dbReference type="SAM" id="Phobius"/>
    </source>
</evidence>
<dbReference type="Proteomes" id="UP000230340">
    <property type="component" value="Unassembled WGS sequence"/>
</dbReference>
<evidence type="ECO:0000259" key="2">
    <source>
        <dbReference type="Pfam" id="PF00462"/>
    </source>
</evidence>
<keyword evidence="1" id="KW-1133">Transmembrane helix</keyword>
<comment type="caution">
    <text evidence="3">The sequence shown here is derived from an EMBL/GenBank/DDBJ whole genome shotgun (WGS) entry which is preliminary data.</text>
</comment>
<feature type="domain" description="Glutaredoxin" evidence="2">
    <location>
        <begin position="49"/>
        <end position="117"/>
    </location>
</feature>
<evidence type="ECO:0000313" key="4">
    <source>
        <dbReference type="Proteomes" id="UP000230340"/>
    </source>
</evidence>
<dbReference type="SUPFAM" id="SSF52833">
    <property type="entry name" value="Thioredoxin-like"/>
    <property type="match status" value="1"/>
</dbReference>
<dbReference type="Gene3D" id="3.40.30.10">
    <property type="entry name" value="Glutaredoxin"/>
    <property type="match status" value="1"/>
</dbReference>
<accession>A0A2H0XGN0</accession>
<dbReference type="Pfam" id="PF00462">
    <property type="entry name" value="Glutaredoxin"/>
    <property type="match status" value="1"/>
</dbReference>
<proteinExistence type="predicted"/>
<keyword evidence="1" id="KW-0812">Transmembrane</keyword>
<gene>
    <name evidence="3" type="ORF">COT49_00410</name>
</gene>
<dbReference type="PROSITE" id="PS51354">
    <property type="entry name" value="GLUTAREDOXIN_2"/>
    <property type="match status" value="1"/>
</dbReference>
<keyword evidence="1" id="KW-0472">Membrane</keyword>
<protein>
    <recommendedName>
        <fullName evidence="2">Glutaredoxin domain-containing protein</fullName>
    </recommendedName>
</protein>
<sequence length="135" mass="14797">MNIDIFDRFLGMGKLTFSGLIFIVAGLAFLAVSSLSGKPASKIDTSKTVLYFGNTCPHCKDLAKYIEENKIKEKVNFEEKEVYGNAKNSKELVEVAKSCNLGMETVGVPFLFANGKCFIGIDEAKNYLRSKAGLP</sequence>
<evidence type="ECO:0000313" key="3">
    <source>
        <dbReference type="EMBL" id="PIS23298.1"/>
    </source>
</evidence>
<name>A0A2H0XGN0_UNCKA</name>